<evidence type="ECO:0000313" key="6">
    <source>
        <dbReference type="EMBL" id="ATG45999.1"/>
    </source>
</evidence>
<dbReference type="SUPFAM" id="SSF46894">
    <property type="entry name" value="C-terminal effector domain of the bipartite response regulators"/>
    <property type="match status" value="1"/>
</dbReference>
<sequence>MPVHIVGESRLLRDMFLAICQSNDYQIGTCCDELSTLAGLGVDDLVLYYSHETGPELVEELRQFKEGNDASLLILIMGRECSTSMQTALSAYAEAVIPQRKSAEALIAALRVVQSGYRIVPSDISAALRAADVTTSGGDRAGETLGQGAASGATSGVISGAIPGTSSGLGAGGETAGGVARKTGSDTGKMNGTLNGEASPAPAEAGLAAHPGQDLRRMPASAAACGLSGREWLILTKLIDGATNKSIANELGICEATVKVHLRTCFRKIGAKNRTQAAIWASEQFLS</sequence>
<proteinExistence type="predicted"/>
<dbReference type="InterPro" id="IPR036388">
    <property type="entry name" value="WH-like_DNA-bd_sf"/>
</dbReference>
<dbReference type="CDD" id="cd06170">
    <property type="entry name" value="LuxR_C_like"/>
    <property type="match status" value="1"/>
</dbReference>
<geneLocation type="plasmid" evidence="7">
    <name>pp13_f</name>
</geneLocation>
<evidence type="ECO:0000259" key="5">
    <source>
        <dbReference type="PROSITE" id="PS50043"/>
    </source>
</evidence>
<dbReference type="AlphaFoldDB" id="A0AAN1GWM8"/>
<dbReference type="PANTHER" id="PTHR44688:SF25">
    <property type="entry name" value="HTH LUXR-TYPE DOMAIN-CONTAINING PROTEIN"/>
    <property type="match status" value="1"/>
</dbReference>
<keyword evidence="1" id="KW-0805">Transcription regulation</keyword>
<dbReference type="Pfam" id="PF00196">
    <property type="entry name" value="GerE"/>
    <property type="match status" value="1"/>
</dbReference>
<dbReference type="RefSeq" id="WP_096873605.1">
    <property type="nucleotide sequence ID" value="NZ_CP010720.1"/>
</dbReference>
<feature type="domain" description="HTH luxR-type" evidence="5">
    <location>
        <begin position="219"/>
        <end position="285"/>
    </location>
</feature>
<keyword evidence="2" id="KW-0238">DNA-binding</keyword>
<feature type="region of interest" description="Disordered" evidence="4">
    <location>
        <begin position="168"/>
        <end position="205"/>
    </location>
</feature>
<dbReference type="Proteomes" id="UP000218606">
    <property type="component" value="Plasmid pP13_f"/>
</dbReference>
<gene>
    <name evidence="6" type="ORF">PhaeoP13_04117</name>
</gene>
<dbReference type="SUPFAM" id="SSF52172">
    <property type="entry name" value="CheY-like"/>
    <property type="match status" value="1"/>
</dbReference>
<dbReference type="EMBL" id="CP010773">
    <property type="protein sequence ID" value="ATG45999.1"/>
    <property type="molecule type" value="Genomic_DNA"/>
</dbReference>
<evidence type="ECO:0000313" key="7">
    <source>
        <dbReference type="Proteomes" id="UP000218606"/>
    </source>
</evidence>
<dbReference type="InterPro" id="IPR011006">
    <property type="entry name" value="CheY-like_superfamily"/>
</dbReference>
<dbReference type="GO" id="GO:0003677">
    <property type="term" value="F:DNA binding"/>
    <property type="evidence" value="ECO:0007669"/>
    <property type="project" value="UniProtKB-KW"/>
</dbReference>
<reference evidence="6 7" key="1">
    <citation type="journal article" date="2017" name="Front. Microbiol.">
        <title>Phaeobacter piscinae sp. nov., a species of the Roseobacter group and potential aquaculture probiont.</title>
        <authorList>
            <person name="Sonnenschein E.C."/>
            <person name="Phippen C.B.W."/>
            <person name="Nielsen K.F."/>
            <person name="Mateiu R.V."/>
            <person name="Melchiorsen J."/>
            <person name="Gram L."/>
            <person name="Overmann J."/>
            <person name="Freese H.M."/>
        </authorList>
    </citation>
    <scope>NUCLEOTIDE SEQUENCE [LARGE SCALE GENOMIC DNA]</scope>
    <source>
        <strain evidence="6 7">P13</strain>
    </source>
</reference>
<dbReference type="Gene3D" id="1.10.10.10">
    <property type="entry name" value="Winged helix-like DNA-binding domain superfamily/Winged helix DNA-binding domain"/>
    <property type="match status" value="1"/>
</dbReference>
<evidence type="ECO:0000256" key="1">
    <source>
        <dbReference type="ARBA" id="ARBA00023015"/>
    </source>
</evidence>
<evidence type="ECO:0000256" key="4">
    <source>
        <dbReference type="SAM" id="MobiDB-lite"/>
    </source>
</evidence>
<dbReference type="SMART" id="SM00421">
    <property type="entry name" value="HTH_LUXR"/>
    <property type="match status" value="1"/>
</dbReference>
<dbReference type="InterPro" id="IPR016032">
    <property type="entry name" value="Sig_transdc_resp-reg_C-effctor"/>
</dbReference>
<organism evidence="6 7">
    <name type="scientific">Phaeobacter piscinae</name>
    <dbReference type="NCBI Taxonomy" id="1580596"/>
    <lineage>
        <taxon>Bacteria</taxon>
        <taxon>Pseudomonadati</taxon>
        <taxon>Pseudomonadota</taxon>
        <taxon>Alphaproteobacteria</taxon>
        <taxon>Rhodobacterales</taxon>
        <taxon>Roseobacteraceae</taxon>
        <taxon>Phaeobacter</taxon>
    </lineage>
</organism>
<evidence type="ECO:0000256" key="3">
    <source>
        <dbReference type="ARBA" id="ARBA00023163"/>
    </source>
</evidence>
<feature type="compositionally biased region" description="Polar residues" evidence="4">
    <location>
        <begin position="185"/>
        <end position="194"/>
    </location>
</feature>
<name>A0AAN1GWM8_9RHOB</name>
<protein>
    <submittedName>
        <fullName evidence="6">Regulatory protein, LuxR family</fullName>
    </submittedName>
</protein>
<dbReference type="PROSITE" id="PS50043">
    <property type="entry name" value="HTH_LUXR_2"/>
    <property type="match status" value="1"/>
</dbReference>
<dbReference type="PRINTS" id="PR00038">
    <property type="entry name" value="HTHLUXR"/>
</dbReference>
<evidence type="ECO:0000256" key="2">
    <source>
        <dbReference type="ARBA" id="ARBA00023125"/>
    </source>
</evidence>
<feature type="compositionally biased region" description="Low complexity" evidence="4">
    <location>
        <begin position="196"/>
        <end position="205"/>
    </location>
</feature>
<dbReference type="GO" id="GO:0006355">
    <property type="term" value="P:regulation of DNA-templated transcription"/>
    <property type="evidence" value="ECO:0007669"/>
    <property type="project" value="InterPro"/>
</dbReference>
<keyword evidence="6" id="KW-0614">Plasmid</keyword>
<dbReference type="PANTHER" id="PTHR44688">
    <property type="entry name" value="DNA-BINDING TRANSCRIPTIONAL ACTIVATOR DEVR_DOSR"/>
    <property type="match status" value="1"/>
</dbReference>
<accession>A0AAN1GWM8</accession>
<keyword evidence="3" id="KW-0804">Transcription</keyword>
<dbReference type="InterPro" id="IPR000792">
    <property type="entry name" value="Tscrpt_reg_LuxR_C"/>
</dbReference>